<dbReference type="GO" id="GO:0046872">
    <property type="term" value="F:metal ion binding"/>
    <property type="evidence" value="ECO:0007669"/>
    <property type="project" value="UniProtKB-KW"/>
</dbReference>
<keyword evidence="2" id="KW-0479">Metal-binding</keyword>
<proteinExistence type="predicted"/>
<evidence type="ECO:0000256" key="3">
    <source>
        <dbReference type="ARBA" id="ARBA00023004"/>
    </source>
</evidence>
<dbReference type="CDD" id="cd01335">
    <property type="entry name" value="Radical_SAM"/>
    <property type="match status" value="1"/>
</dbReference>
<dbReference type="NCBIfam" id="TIGR04167">
    <property type="entry name" value="rSAM_SeCys"/>
    <property type="match status" value="1"/>
</dbReference>
<dbReference type="Pfam" id="PF04055">
    <property type="entry name" value="Radical_SAM"/>
    <property type="match status" value="1"/>
</dbReference>
<feature type="domain" description="Radical SAM core" evidence="5">
    <location>
        <begin position="27"/>
        <end position="162"/>
    </location>
</feature>
<evidence type="ECO:0000259" key="6">
    <source>
        <dbReference type="Pfam" id="PF12345"/>
    </source>
</evidence>
<evidence type="ECO:0000256" key="2">
    <source>
        <dbReference type="ARBA" id="ARBA00022723"/>
    </source>
</evidence>
<dbReference type="PANTHER" id="PTHR43728">
    <property type="entry name" value="SLR0304 PROTEIN"/>
    <property type="match status" value="1"/>
</dbReference>
<gene>
    <name evidence="7" type="ORF">MNBD_GAMMA06-66</name>
</gene>
<dbReference type="InterPro" id="IPR058240">
    <property type="entry name" value="rSAM_sf"/>
</dbReference>
<dbReference type="InterPro" id="IPR007197">
    <property type="entry name" value="rSAM"/>
</dbReference>
<dbReference type="SUPFAM" id="SSF102114">
    <property type="entry name" value="Radical SAM enzymes"/>
    <property type="match status" value="1"/>
</dbReference>
<dbReference type="SFLD" id="SFLDS00029">
    <property type="entry name" value="Radical_SAM"/>
    <property type="match status" value="1"/>
</dbReference>
<organism evidence="7">
    <name type="scientific">hydrothermal vent metagenome</name>
    <dbReference type="NCBI Taxonomy" id="652676"/>
    <lineage>
        <taxon>unclassified sequences</taxon>
        <taxon>metagenomes</taxon>
        <taxon>ecological metagenomes</taxon>
    </lineage>
</organism>
<dbReference type="Gene3D" id="3.20.20.70">
    <property type="entry name" value="Aldolase class I"/>
    <property type="match status" value="1"/>
</dbReference>
<protein>
    <recommendedName>
        <fullName evidence="8">Radical SAM domain protein</fullName>
    </recommendedName>
</protein>
<feature type="domain" description="Arsenosugar biosynthesis radical SAM protein ArsS-like C-terminal" evidence="6">
    <location>
        <begin position="181"/>
        <end position="325"/>
    </location>
</feature>
<dbReference type="SFLD" id="SFLDG01067">
    <property type="entry name" value="SPASM/twitch_domain_containing"/>
    <property type="match status" value="1"/>
</dbReference>
<evidence type="ECO:0000256" key="4">
    <source>
        <dbReference type="ARBA" id="ARBA00023014"/>
    </source>
</evidence>
<dbReference type="InterPro" id="IPR026351">
    <property type="entry name" value="rSAM_ArsS-like"/>
</dbReference>
<dbReference type="GO" id="GO:0003824">
    <property type="term" value="F:catalytic activity"/>
    <property type="evidence" value="ECO:0007669"/>
    <property type="project" value="InterPro"/>
</dbReference>
<dbReference type="EMBL" id="UOFD01000002">
    <property type="protein sequence ID" value="VAW50104.1"/>
    <property type="molecule type" value="Genomic_DNA"/>
</dbReference>
<evidence type="ECO:0000259" key="5">
    <source>
        <dbReference type="Pfam" id="PF04055"/>
    </source>
</evidence>
<sequence length="327" mass="36454">MKDTFDLLVETDFPKIKRAQLETLQVNLGYLCNQQCLHCHVDASPRRKEIMSEKTIADVLNFLKKKNIKTLDLTGGAPEMNPGFFSLVERASEMGVHVIDRCNLTVLLEKSYEKTAGFLAKNKVEVVASMPCYLQENVDAQRGKGVFDHSIKGLKLLNSKGYGIDESLQLNLVYNPQGINLPPSQNDLEPAYKRELKQRFDISFNNLYTITNMPIKRFGSTLLSKGLFEEYMQLLKNAYSKDNLSAVMCRTTLSVDWQGYAYDCDFNQMLGLGLPAGLASTLAVCDTEKTHINDLLQSDLKGEKIAIMDHCYGCTAGYGSSCGGALI</sequence>
<dbReference type="PANTHER" id="PTHR43728:SF1">
    <property type="entry name" value="FE-S OXIDOREDUCTASE"/>
    <property type="match status" value="1"/>
</dbReference>
<dbReference type="InterPro" id="IPR024521">
    <property type="entry name" value="ArsS-like_C"/>
</dbReference>
<accession>A0A3B0X2M1</accession>
<name>A0A3B0X2M1_9ZZZZ</name>
<dbReference type="InterPro" id="IPR013785">
    <property type="entry name" value="Aldolase_TIM"/>
</dbReference>
<keyword evidence="1" id="KW-0949">S-adenosyl-L-methionine</keyword>
<dbReference type="Pfam" id="PF12345">
    <property type="entry name" value="DUF3641"/>
    <property type="match status" value="1"/>
</dbReference>
<reference evidence="7" key="1">
    <citation type="submission" date="2018-06" db="EMBL/GenBank/DDBJ databases">
        <authorList>
            <person name="Zhirakovskaya E."/>
        </authorList>
    </citation>
    <scope>NUCLEOTIDE SEQUENCE</scope>
</reference>
<evidence type="ECO:0000256" key="1">
    <source>
        <dbReference type="ARBA" id="ARBA00022691"/>
    </source>
</evidence>
<dbReference type="AlphaFoldDB" id="A0A3B0X2M1"/>
<keyword evidence="4" id="KW-0411">Iron-sulfur</keyword>
<evidence type="ECO:0008006" key="8">
    <source>
        <dbReference type="Google" id="ProtNLM"/>
    </source>
</evidence>
<dbReference type="GO" id="GO:0051536">
    <property type="term" value="F:iron-sulfur cluster binding"/>
    <property type="evidence" value="ECO:0007669"/>
    <property type="project" value="UniProtKB-KW"/>
</dbReference>
<keyword evidence="3" id="KW-0408">Iron</keyword>
<evidence type="ECO:0000313" key="7">
    <source>
        <dbReference type="EMBL" id="VAW50104.1"/>
    </source>
</evidence>